<sequence length="86" mass="9168">MSIGSGIVLFVIGAILVFAVNVDVPWVDLDMVGYILMGAGVVIFLIGIVLLARRRRTETVSRTYVDPATGEPTTRRSVSSSGDDAL</sequence>
<organism evidence="4 5">
    <name type="scientific">Microbacterium oxydans</name>
    <dbReference type="NCBI Taxonomy" id="82380"/>
    <lineage>
        <taxon>Bacteria</taxon>
        <taxon>Bacillati</taxon>
        <taxon>Actinomycetota</taxon>
        <taxon>Actinomycetes</taxon>
        <taxon>Micrococcales</taxon>
        <taxon>Microbacteriaceae</taxon>
        <taxon>Microbacterium</taxon>
    </lineage>
</organism>
<keyword evidence="2" id="KW-0812">Transmembrane</keyword>
<dbReference type="OrthoDB" id="4775046at2"/>
<dbReference type="Proteomes" id="UP000033725">
    <property type="component" value="Unassembled WGS sequence"/>
</dbReference>
<reference evidence="4 5" key="1">
    <citation type="submission" date="2015-02" db="EMBL/GenBank/DDBJ databases">
        <title>Draft genome sequences of ten Microbacterium spp. with emphasis on heavy metal contaminated environments.</title>
        <authorList>
            <person name="Corretto E."/>
        </authorList>
    </citation>
    <scope>NUCLEOTIDE SEQUENCE [LARGE SCALE GENOMIC DNA]</scope>
    <source>
        <strain evidence="4 5">BEL163</strain>
    </source>
</reference>
<evidence type="ECO:0000313" key="5">
    <source>
        <dbReference type="Proteomes" id="UP000033725"/>
    </source>
</evidence>
<feature type="region of interest" description="Disordered" evidence="1">
    <location>
        <begin position="62"/>
        <end position="86"/>
    </location>
</feature>
<feature type="compositionally biased region" description="Polar residues" evidence="1">
    <location>
        <begin position="71"/>
        <end position="86"/>
    </location>
</feature>
<keyword evidence="2" id="KW-0472">Membrane</keyword>
<dbReference type="PATRIC" id="fig|82380.10.peg.3503"/>
<protein>
    <recommendedName>
        <fullName evidence="3">DUF6458 domain-containing protein</fullName>
    </recommendedName>
</protein>
<dbReference type="InterPro" id="IPR045597">
    <property type="entry name" value="DUF6458"/>
</dbReference>
<dbReference type="Pfam" id="PF20059">
    <property type="entry name" value="DUF6458"/>
    <property type="match status" value="1"/>
</dbReference>
<evidence type="ECO:0000259" key="3">
    <source>
        <dbReference type="Pfam" id="PF20059"/>
    </source>
</evidence>
<accession>A0A0F0KES4</accession>
<keyword evidence="2" id="KW-1133">Transmembrane helix</keyword>
<comment type="caution">
    <text evidence="4">The sequence shown here is derived from an EMBL/GenBank/DDBJ whole genome shotgun (WGS) entry which is preliminary data.</text>
</comment>
<evidence type="ECO:0000313" key="4">
    <source>
        <dbReference type="EMBL" id="KJL18660.1"/>
    </source>
</evidence>
<gene>
    <name evidence="4" type="ORF">RN51_03500</name>
</gene>
<dbReference type="AlphaFoldDB" id="A0A0F0KES4"/>
<feature type="transmembrane region" description="Helical" evidence="2">
    <location>
        <begin position="32"/>
        <end position="52"/>
    </location>
</feature>
<evidence type="ECO:0000256" key="1">
    <source>
        <dbReference type="SAM" id="MobiDB-lite"/>
    </source>
</evidence>
<evidence type="ECO:0000256" key="2">
    <source>
        <dbReference type="SAM" id="Phobius"/>
    </source>
</evidence>
<proteinExistence type="predicted"/>
<feature type="domain" description="DUF6458" evidence="3">
    <location>
        <begin position="1"/>
        <end position="64"/>
    </location>
</feature>
<dbReference type="RefSeq" id="WP_045265262.1">
    <property type="nucleotide sequence ID" value="NZ_JYIV01000030.1"/>
</dbReference>
<feature type="transmembrane region" description="Helical" evidence="2">
    <location>
        <begin position="7"/>
        <end position="26"/>
    </location>
</feature>
<dbReference type="EMBL" id="JYIV01000030">
    <property type="protein sequence ID" value="KJL18660.1"/>
    <property type="molecule type" value="Genomic_DNA"/>
</dbReference>
<name>A0A0F0KES4_9MICO</name>